<dbReference type="EMBL" id="CP111025">
    <property type="protein sequence ID" value="WAR26288.1"/>
    <property type="molecule type" value="Genomic_DNA"/>
</dbReference>
<sequence length="73" mass="7692">MSNCKDEIDVKPVPEEDEDNQSDQGGYDTKTEKTVDNGGKTGKVSDNDPTGSAGKLASSFLLAIVSISFAILL</sequence>
<organism evidence="3 4">
    <name type="scientific">Mya arenaria</name>
    <name type="common">Soft-shell clam</name>
    <dbReference type="NCBI Taxonomy" id="6604"/>
    <lineage>
        <taxon>Eukaryota</taxon>
        <taxon>Metazoa</taxon>
        <taxon>Spiralia</taxon>
        <taxon>Lophotrochozoa</taxon>
        <taxon>Mollusca</taxon>
        <taxon>Bivalvia</taxon>
        <taxon>Autobranchia</taxon>
        <taxon>Heteroconchia</taxon>
        <taxon>Euheterodonta</taxon>
        <taxon>Imparidentia</taxon>
        <taxon>Neoheterodontei</taxon>
        <taxon>Myida</taxon>
        <taxon>Myoidea</taxon>
        <taxon>Myidae</taxon>
        <taxon>Mya</taxon>
    </lineage>
</organism>
<keyword evidence="2" id="KW-1133">Transmembrane helix</keyword>
<evidence type="ECO:0000313" key="3">
    <source>
        <dbReference type="EMBL" id="WAR26288.1"/>
    </source>
</evidence>
<proteinExistence type="predicted"/>
<dbReference type="Proteomes" id="UP001164746">
    <property type="component" value="Chromosome 14"/>
</dbReference>
<feature type="compositionally biased region" description="Basic and acidic residues" evidence="1">
    <location>
        <begin position="1"/>
        <end position="14"/>
    </location>
</feature>
<accession>A0ABY7FZF8</accession>
<keyword evidence="4" id="KW-1185">Reference proteome</keyword>
<keyword evidence="2" id="KW-0472">Membrane</keyword>
<keyword evidence="2" id="KW-0812">Transmembrane</keyword>
<protein>
    <submittedName>
        <fullName evidence="3">Uncharacterized protein</fullName>
    </submittedName>
</protein>
<gene>
    <name evidence="3" type="ORF">MAR_011992</name>
</gene>
<evidence type="ECO:0000256" key="2">
    <source>
        <dbReference type="SAM" id="Phobius"/>
    </source>
</evidence>
<reference evidence="3" key="1">
    <citation type="submission" date="2022-11" db="EMBL/GenBank/DDBJ databases">
        <title>Centuries of genome instability and evolution in soft-shell clam transmissible cancer (bioRxiv).</title>
        <authorList>
            <person name="Hart S.F.M."/>
            <person name="Yonemitsu M.A."/>
            <person name="Giersch R.M."/>
            <person name="Beal B.F."/>
            <person name="Arriagada G."/>
            <person name="Davis B.W."/>
            <person name="Ostrander E.A."/>
            <person name="Goff S.P."/>
            <person name="Metzger M.J."/>
        </authorList>
    </citation>
    <scope>NUCLEOTIDE SEQUENCE</scope>
    <source>
        <strain evidence="3">MELC-2E11</strain>
        <tissue evidence="3">Siphon/mantle</tissue>
    </source>
</reference>
<name>A0ABY7FZF8_MYAAR</name>
<feature type="transmembrane region" description="Helical" evidence="2">
    <location>
        <begin position="53"/>
        <end position="72"/>
    </location>
</feature>
<feature type="region of interest" description="Disordered" evidence="1">
    <location>
        <begin position="1"/>
        <end position="52"/>
    </location>
</feature>
<evidence type="ECO:0000256" key="1">
    <source>
        <dbReference type="SAM" id="MobiDB-lite"/>
    </source>
</evidence>
<evidence type="ECO:0000313" key="4">
    <source>
        <dbReference type="Proteomes" id="UP001164746"/>
    </source>
</evidence>